<dbReference type="HOGENOM" id="CLU_2623789_0_0_1"/>
<dbReference type="Proteomes" id="UP000006911">
    <property type="component" value="Unassembled WGS sequence"/>
</dbReference>
<dbReference type="AlphaFoldDB" id="D5GCE9"/>
<sequence length="78" mass="8648">MDGGIGTSSMGYYMAGLEVFTYQSVEEIRVGWDWVIVEMLEVGGECSRVEDVVEAVLAIWKQNSTLGLGQRGWCDIIL</sequence>
<dbReference type="InParanoid" id="D5GCE9"/>
<gene>
    <name evidence="1" type="ORF">GSTUM_00005857001</name>
</gene>
<accession>D5GCE9</accession>
<organism evidence="1 2">
    <name type="scientific">Tuber melanosporum (strain Mel28)</name>
    <name type="common">Perigord black truffle</name>
    <dbReference type="NCBI Taxonomy" id="656061"/>
    <lineage>
        <taxon>Eukaryota</taxon>
        <taxon>Fungi</taxon>
        <taxon>Dikarya</taxon>
        <taxon>Ascomycota</taxon>
        <taxon>Pezizomycotina</taxon>
        <taxon>Pezizomycetes</taxon>
        <taxon>Pezizales</taxon>
        <taxon>Tuberaceae</taxon>
        <taxon>Tuber</taxon>
    </lineage>
</organism>
<dbReference type="EMBL" id="FN430109">
    <property type="protein sequence ID" value="CAZ82192.1"/>
    <property type="molecule type" value="Genomic_DNA"/>
</dbReference>
<name>D5GCE9_TUBMM</name>
<dbReference type="KEGG" id="tml:GSTUM_00005857001"/>
<evidence type="ECO:0000313" key="2">
    <source>
        <dbReference type="Proteomes" id="UP000006911"/>
    </source>
</evidence>
<dbReference type="GeneID" id="9186374"/>
<evidence type="ECO:0000313" key="1">
    <source>
        <dbReference type="EMBL" id="CAZ82192.1"/>
    </source>
</evidence>
<reference evidence="1 2" key="1">
    <citation type="journal article" date="2010" name="Nature">
        <title>Perigord black truffle genome uncovers evolutionary origins and mechanisms of symbiosis.</title>
        <authorList>
            <person name="Martin F."/>
            <person name="Kohler A."/>
            <person name="Murat C."/>
            <person name="Balestrini R."/>
            <person name="Coutinho P.M."/>
            <person name="Jaillon O."/>
            <person name="Montanini B."/>
            <person name="Morin E."/>
            <person name="Noel B."/>
            <person name="Percudani R."/>
            <person name="Porcel B."/>
            <person name="Rubini A."/>
            <person name="Amicucci A."/>
            <person name="Amselem J."/>
            <person name="Anthouard V."/>
            <person name="Arcioni S."/>
            <person name="Artiguenave F."/>
            <person name="Aury J.M."/>
            <person name="Ballario P."/>
            <person name="Bolchi A."/>
            <person name="Brenna A."/>
            <person name="Brun A."/>
            <person name="Buee M."/>
            <person name="Cantarel B."/>
            <person name="Chevalier G."/>
            <person name="Couloux A."/>
            <person name="Da Silva C."/>
            <person name="Denoeud F."/>
            <person name="Duplessis S."/>
            <person name="Ghignone S."/>
            <person name="Hilselberger B."/>
            <person name="Iotti M."/>
            <person name="Marcais B."/>
            <person name="Mello A."/>
            <person name="Miranda M."/>
            <person name="Pacioni G."/>
            <person name="Quesneville H."/>
            <person name="Riccioni C."/>
            <person name="Ruotolo R."/>
            <person name="Splivallo R."/>
            <person name="Stocchi V."/>
            <person name="Tisserant E."/>
            <person name="Viscomi A.R."/>
            <person name="Zambonelli A."/>
            <person name="Zampieri E."/>
            <person name="Henrissat B."/>
            <person name="Lebrun M.H."/>
            <person name="Paolocci F."/>
            <person name="Bonfante P."/>
            <person name="Ottonello S."/>
            <person name="Wincker P."/>
        </authorList>
    </citation>
    <scope>NUCLEOTIDE SEQUENCE [LARGE SCALE GENOMIC DNA]</scope>
    <source>
        <strain evidence="1 2">Mel28</strain>
    </source>
</reference>
<protein>
    <submittedName>
        <fullName evidence="1">(Perigord truffle) hypothetical protein</fullName>
    </submittedName>
</protein>
<keyword evidence="2" id="KW-1185">Reference proteome</keyword>
<proteinExistence type="predicted"/>
<dbReference type="RefSeq" id="XP_002838001.1">
    <property type="nucleotide sequence ID" value="XM_002837955.1"/>
</dbReference>